<sequence>MVGLACQCSAGAGKGQSVNQSVNQAIREMAKSVSGGHAAVAAVLGYTKPALENRLYEVKGQRIGIDEAMLIQRISGRTDFAEAVASESGGVFVALPEEANCAALAEEEISMRFLNVMEHGGEMVRKWRESTADGEVTEAELSALLAVFRRCVAEQAAVIELTRRYFCREDGDGDAG</sequence>
<dbReference type="EMBL" id="ADBF01000016">
    <property type="protein sequence ID" value="EFE50520.1"/>
    <property type="molecule type" value="Genomic_DNA"/>
</dbReference>
<accession>D4DNP3</accession>
<dbReference type="InterPro" id="IPR009679">
    <property type="entry name" value="Phage_186_CII-like"/>
</dbReference>
<dbReference type="NCBIfam" id="NF041471">
    <property type="entry name" value="phage_reg_YmfL"/>
    <property type="match status" value="1"/>
</dbReference>
<evidence type="ECO:0000313" key="1">
    <source>
        <dbReference type="EMBL" id="EFE50520.1"/>
    </source>
</evidence>
<reference evidence="1 2" key="1">
    <citation type="submission" date="2010-02" db="EMBL/GenBank/DDBJ databases">
        <authorList>
            <person name="Weinstock G."/>
            <person name="Sodergren E."/>
            <person name="Clifton S."/>
            <person name="Fulton L."/>
            <person name="Fulton B."/>
            <person name="Courtney L."/>
            <person name="Fronick C."/>
            <person name="Harrison M."/>
            <person name="Strong C."/>
            <person name="Farmer C."/>
            <person name="Delahaunty K."/>
            <person name="Markovic C."/>
            <person name="Hall O."/>
            <person name="Minx P."/>
            <person name="Tomlinson C."/>
            <person name="Mitreva M."/>
            <person name="Nelson J."/>
            <person name="Hou S."/>
            <person name="Wollam A."/>
            <person name="Pepin K.H."/>
            <person name="Johnson M."/>
            <person name="Bhonagiri V."/>
            <person name="Zhang X."/>
            <person name="Suruliraj S."/>
            <person name="Warren W."/>
            <person name="Chinwalla A."/>
            <person name="Mardis E.R."/>
            <person name="Wilson R.K."/>
        </authorList>
    </citation>
    <scope>NUCLEOTIDE SEQUENCE [LARGE SCALE GENOMIC DNA]</scope>
    <source>
        <strain evidence="1 2">ATCC 29315</strain>
    </source>
</reference>
<dbReference type="Proteomes" id="UP000005536">
    <property type="component" value="Unassembled WGS sequence"/>
</dbReference>
<dbReference type="GO" id="GO:0003677">
    <property type="term" value="F:DNA binding"/>
    <property type="evidence" value="ECO:0007669"/>
    <property type="project" value="InterPro"/>
</dbReference>
<protein>
    <submittedName>
        <fullName evidence="1">Uncharacterized protein</fullName>
    </submittedName>
</protein>
<dbReference type="AlphaFoldDB" id="D4DNP3"/>
<organism evidence="1 2">
    <name type="scientific">Neisseria elongata subsp. glycolytica ATCC 29315</name>
    <dbReference type="NCBI Taxonomy" id="546263"/>
    <lineage>
        <taxon>Bacteria</taxon>
        <taxon>Pseudomonadati</taxon>
        <taxon>Pseudomonadota</taxon>
        <taxon>Betaproteobacteria</taxon>
        <taxon>Neisseriales</taxon>
        <taxon>Neisseriaceae</taxon>
        <taxon>Neisseria</taxon>
    </lineage>
</organism>
<proteinExistence type="predicted"/>
<dbReference type="InterPro" id="IPR048188">
    <property type="entry name" value="YmfL-like"/>
</dbReference>
<comment type="caution">
    <text evidence="1">The sequence shown here is derived from an EMBL/GenBank/DDBJ whole genome shotgun (WGS) entry which is preliminary data.</text>
</comment>
<dbReference type="STRING" id="546263.NELON_06085"/>
<gene>
    <name evidence="1" type="ORF">NEIELOOT_00678</name>
</gene>
<evidence type="ECO:0000313" key="2">
    <source>
        <dbReference type="Proteomes" id="UP000005536"/>
    </source>
</evidence>
<dbReference type="Pfam" id="PF06892">
    <property type="entry name" value="Phage_CP76"/>
    <property type="match status" value="1"/>
</dbReference>
<name>D4DNP3_NEIEG</name>